<dbReference type="STRING" id="525640.SAMN04487971_102216"/>
<protein>
    <submittedName>
        <fullName evidence="1">Uncharacterized protein</fullName>
    </submittedName>
</protein>
<sequence length="61" mass="6084">MPLPHFLLLVAAVILTAGATLVLALVMGVPLQALALAAGIAAVVVHLSARIGNGPRHTPDA</sequence>
<keyword evidence="2" id="KW-1185">Reference proteome</keyword>
<name>A0A1G9DTW3_9RHOB</name>
<accession>A0A1G9DTW3</accession>
<reference evidence="2" key="1">
    <citation type="submission" date="2016-10" db="EMBL/GenBank/DDBJ databases">
        <authorList>
            <person name="Varghese N."/>
            <person name="Submissions S."/>
        </authorList>
    </citation>
    <scope>NUCLEOTIDE SEQUENCE [LARGE SCALE GENOMIC DNA]</scope>
    <source>
        <strain evidence="2">CGMCC 1.7655</strain>
    </source>
</reference>
<evidence type="ECO:0000313" key="2">
    <source>
        <dbReference type="Proteomes" id="UP000199555"/>
    </source>
</evidence>
<gene>
    <name evidence="1" type="ORF">SAMN04487971_102216</name>
</gene>
<organism evidence="1 2">
    <name type="scientific">Paracoccus chinensis</name>
    <dbReference type="NCBI Taxonomy" id="525640"/>
    <lineage>
        <taxon>Bacteria</taxon>
        <taxon>Pseudomonadati</taxon>
        <taxon>Pseudomonadota</taxon>
        <taxon>Alphaproteobacteria</taxon>
        <taxon>Rhodobacterales</taxon>
        <taxon>Paracoccaceae</taxon>
        <taxon>Paracoccus</taxon>
    </lineage>
</organism>
<evidence type="ECO:0000313" key="1">
    <source>
        <dbReference type="EMBL" id="SDK67279.1"/>
    </source>
</evidence>
<proteinExistence type="predicted"/>
<dbReference type="AlphaFoldDB" id="A0A1G9DTW3"/>
<dbReference type="RefSeq" id="WP_090752555.1">
    <property type="nucleotide sequence ID" value="NZ_FNGE01000002.1"/>
</dbReference>
<dbReference type="EMBL" id="FNGE01000002">
    <property type="protein sequence ID" value="SDK67279.1"/>
    <property type="molecule type" value="Genomic_DNA"/>
</dbReference>
<dbReference type="Proteomes" id="UP000199555">
    <property type="component" value="Unassembled WGS sequence"/>
</dbReference>